<evidence type="ECO:0000256" key="14">
    <source>
        <dbReference type="SAM" id="Coils"/>
    </source>
</evidence>
<evidence type="ECO:0000256" key="6">
    <source>
        <dbReference type="ARBA" id="ARBA00022692"/>
    </source>
</evidence>
<feature type="coiled-coil region" evidence="14">
    <location>
        <begin position="594"/>
        <end position="621"/>
    </location>
</feature>
<dbReference type="InterPro" id="IPR024862">
    <property type="entry name" value="TRPV"/>
</dbReference>
<evidence type="ECO:0000256" key="8">
    <source>
        <dbReference type="ARBA" id="ARBA00022837"/>
    </source>
</evidence>
<evidence type="ECO:0000256" key="12">
    <source>
        <dbReference type="ARBA" id="ARBA00023303"/>
    </source>
</evidence>
<evidence type="ECO:0000256" key="2">
    <source>
        <dbReference type="ARBA" id="ARBA00022448"/>
    </source>
</evidence>
<dbReference type="EnsemblMetazoa" id="CapteT225530">
    <property type="protein sequence ID" value="CapteP225530"/>
    <property type="gene ID" value="CapteG225530"/>
</dbReference>
<dbReference type="Pfam" id="PF00520">
    <property type="entry name" value="Ion_trans"/>
    <property type="match status" value="1"/>
</dbReference>
<feature type="repeat" description="ANK" evidence="13">
    <location>
        <begin position="104"/>
        <end position="136"/>
    </location>
</feature>
<dbReference type="SUPFAM" id="SSF48403">
    <property type="entry name" value="Ankyrin repeat"/>
    <property type="match status" value="1"/>
</dbReference>
<keyword evidence="14" id="KW-0175">Coiled coil</keyword>
<dbReference type="Proteomes" id="UP000014760">
    <property type="component" value="Unassembled WGS sequence"/>
</dbReference>
<keyword evidence="8" id="KW-0106">Calcium</keyword>
<dbReference type="HOGENOM" id="CLU_468733_0_0_1"/>
<dbReference type="OMA" id="WKEFARF"/>
<feature type="transmembrane region" description="Helical" evidence="15">
    <location>
        <begin position="350"/>
        <end position="370"/>
    </location>
</feature>
<evidence type="ECO:0000256" key="3">
    <source>
        <dbReference type="ARBA" id="ARBA00022475"/>
    </source>
</evidence>
<keyword evidence="5" id="KW-0107">Calcium channel</keyword>
<feature type="transmembrane region" description="Helical" evidence="15">
    <location>
        <begin position="376"/>
        <end position="395"/>
    </location>
</feature>
<gene>
    <name evidence="17" type="ORF">CAPTEDRAFT_225530</name>
</gene>
<keyword evidence="12" id="KW-0407">Ion channel</keyword>
<dbReference type="InterPro" id="IPR036770">
    <property type="entry name" value="Ankyrin_rpt-contain_sf"/>
</dbReference>
<feature type="transmembrane region" description="Helical" evidence="15">
    <location>
        <begin position="276"/>
        <end position="297"/>
    </location>
</feature>
<keyword evidence="6 15" id="KW-0812">Transmembrane</keyword>
<keyword evidence="9 15" id="KW-1133">Transmembrane helix</keyword>
<dbReference type="GO" id="GO:0098703">
    <property type="term" value="P:calcium ion import across plasma membrane"/>
    <property type="evidence" value="ECO:0007669"/>
    <property type="project" value="TreeGrafter"/>
</dbReference>
<reference evidence="19" key="1">
    <citation type="submission" date="2012-12" db="EMBL/GenBank/DDBJ databases">
        <authorList>
            <person name="Hellsten U."/>
            <person name="Grimwood J."/>
            <person name="Chapman J.A."/>
            <person name="Shapiro H."/>
            <person name="Aerts A."/>
            <person name="Otillar R.P."/>
            <person name="Terry A.Y."/>
            <person name="Boore J.L."/>
            <person name="Simakov O."/>
            <person name="Marletaz F."/>
            <person name="Cho S.-J."/>
            <person name="Edsinger-Gonzales E."/>
            <person name="Havlak P."/>
            <person name="Kuo D.-H."/>
            <person name="Larsson T."/>
            <person name="Lv J."/>
            <person name="Arendt D."/>
            <person name="Savage R."/>
            <person name="Osoegawa K."/>
            <person name="de Jong P."/>
            <person name="Lindberg D.R."/>
            <person name="Seaver E.C."/>
            <person name="Weisblat D.A."/>
            <person name="Putnam N.H."/>
            <person name="Grigoriev I.V."/>
            <person name="Rokhsar D.S."/>
        </authorList>
    </citation>
    <scope>NUCLEOTIDE SEQUENCE</scope>
    <source>
        <strain evidence="19">I ESC-2004</strain>
    </source>
</reference>
<evidence type="ECO:0000256" key="7">
    <source>
        <dbReference type="ARBA" id="ARBA00022737"/>
    </source>
</evidence>
<feature type="transmembrane region" description="Helical" evidence="15">
    <location>
        <begin position="317"/>
        <end position="338"/>
    </location>
</feature>
<name>R7T4N2_CAPTE</name>
<proteinExistence type="predicted"/>
<keyword evidence="4" id="KW-0109">Calcium transport</keyword>
<dbReference type="InterPro" id="IPR002110">
    <property type="entry name" value="Ankyrin_rpt"/>
</dbReference>
<keyword evidence="7" id="KW-0677">Repeat</keyword>
<evidence type="ECO:0000256" key="11">
    <source>
        <dbReference type="ARBA" id="ARBA00023136"/>
    </source>
</evidence>
<dbReference type="OrthoDB" id="6080847at2759"/>
<keyword evidence="2" id="KW-0813">Transport</keyword>
<dbReference type="GO" id="GO:0005262">
    <property type="term" value="F:calcium channel activity"/>
    <property type="evidence" value="ECO:0007669"/>
    <property type="project" value="UniProtKB-KW"/>
</dbReference>
<evidence type="ECO:0000313" key="19">
    <source>
        <dbReference type="Proteomes" id="UP000014760"/>
    </source>
</evidence>
<dbReference type="EMBL" id="KB312025">
    <property type="protein sequence ID" value="ELT88017.1"/>
    <property type="molecule type" value="Genomic_DNA"/>
</dbReference>
<dbReference type="GO" id="GO:0005886">
    <property type="term" value="C:plasma membrane"/>
    <property type="evidence" value="ECO:0007669"/>
    <property type="project" value="UniProtKB-SubCell"/>
</dbReference>
<feature type="transmembrane region" description="Helical" evidence="15">
    <location>
        <begin position="416"/>
        <end position="438"/>
    </location>
</feature>
<keyword evidence="11 15" id="KW-0472">Membrane</keyword>
<evidence type="ECO:0000256" key="9">
    <source>
        <dbReference type="ARBA" id="ARBA00022989"/>
    </source>
</evidence>
<dbReference type="InterPro" id="IPR005821">
    <property type="entry name" value="Ion_trans_dom"/>
</dbReference>
<evidence type="ECO:0000313" key="18">
    <source>
        <dbReference type="EnsemblMetazoa" id="CapteP225530"/>
    </source>
</evidence>
<feature type="domain" description="Ion transport" evidence="16">
    <location>
        <begin position="290"/>
        <end position="522"/>
    </location>
</feature>
<dbReference type="PROSITE" id="PS50088">
    <property type="entry name" value="ANK_REPEAT"/>
    <property type="match status" value="1"/>
</dbReference>
<evidence type="ECO:0000259" key="16">
    <source>
        <dbReference type="Pfam" id="PF00520"/>
    </source>
</evidence>
<evidence type="ECO:0000256" key="10">
    <source>
        <dbReference type="ARBA" id="ARBA00023065"/>
    </source>
</evidence>
<keyword evidence="19" id="KW-1185">Reference proteome</keyword>
<evidence type="ECO:0000256" key="1">
    <source>
        <dbReference type="ARBA" id="ARBA00004651"/>
    </source>
</evidence>
<reference evidence="18" key="3">
    <citation type="submission" date="2015-06" db="UniProtKB">
        <authorList>
            <consortium name="EnsemblMetazoa"/>
        </authorList>
    </citation>
    <scope>IDENTIFICATION</scope>
</reference>
<evidence type="ECO:0000256" key="15">
    <source>
        <dbReference type="SAM" id="Phobius"/>
    </source>
</evidence>
<reference evidence="17 19" key="2">
    <citation type="journal article" date="2013" name="Nature">
        <title>Insights into bilaterian evolution from three spiralian genomes.</title>
        <authorList>
            <person name="Simakov O."/>
            <person name="Marletaz F."/>
            <person name="Cho S.J."/>
            <person name="Edsinger-Gonzales E."/>
            <person name="Havlak P."/>
            <person name="Hellsten U."/>
            <person name="Kuo D.H."/>
            <person name="Larsson T."/>
            <person name="Lv J."/>
            <person name="Arendt D."/>
            <person name="Savage R."/>
            <person name="Osoegawa K."/>
            <person name="de Jong P."/>
            <person name="Grimwood J."/>
            <person name="Chapman J.A."/>
            <person name="Shapiro H."/>
            <person name="Aerts A."/>
            <person name="Otillar R.P."/>
            <person name="Terry A.Y."/>
            <person name="Boore J.L."/>
            <person name="Grigoriev I.V."/>
            <person name="Lindberg D.R."/>
            <person name="Seaver E.C."/>
            <person name="Weisblat D.A."/>
            <person name="Putnam N.H."/>
            <person name="Rokhsar D.S."/>
        </authorList>
    </citation>
    <scope>NUCLEOTIDE SEQUENCE</scope>
    <source>
        <strain evidence="17 19">I ESC-2004</strain>
    </source>
</reference>
<evidence type="ECO:0000256" key="4">
    <source>
        <dbReference type="ARBA" id="ARBA00022568"/>
    </source>
</evidence>
<keyword evidence="10" id="KW-0406">Ion transport</keyword>
<dbReference type="SMART" id="SM00248">
    <property type="entry name" value="ANK"/>
    <property type="match status" value="2"/>
</dbReference>
<evidence type="ECO:0000256" key="5">
    <source>
        <dbReference type="ARBA" id="ARBA00022673"/>
    </source>
</evidence>
<dbReference type="EMBL" id="AMQN01003521">
    <property type="status" value="NOT_ANNOTATED_CDS"/>
    <property type="molecule type" value="Genomic_DNA"/>
</dbReference>
<keyword evidence="13" id="KW-0040">ANK repeat</keyword>
<dbReference type="PANTHER" id="PTHR10582">
    <property type="entry name" value="TRANSIENT RECEPTOR POTENTIAL ION CHANNEL PROTEIN"/>
    <property type="match status" value="1"/>
</dbReference>
<evidence type="ECO:0000256" key="13">
    <source>
        <dbReference type="PROSITE-ProRule" id="PRU00023"/>
    </source>
</evidence>
<dbReference type="Gene3D" id="1.25.40.20">
    <property type="entry name" value="Ankyrin repeat-containing domain"/>
    <property type="match status" value="1"/>
</dbReference>
<protein>
    <recommendedName>
        <fullName evidence="16">Ion transport domain-containing protein</fullName>
    </recommendedName>
</protein>
<dbReference type="PANTHER" id="PTHR10582:SF2">
    <property type="entry name" value="INACTIVE"/>
    <property type="match status" value="1"/>
</dbReference>
<dbReference type="STRING" id="283909.R7T4N2"/>
<keyword evidence="3" id="KW-1003">Cell membrane</keyword>
<comment type="subcellular location">
    <subcellularLocation>
        <location evidence="1">Cell membrane</location>
        <topology evidence="1">Multi-pass membrane protein</topology>
    </subcellularLocation>
</comment>
<dbReference type="AlphaFoldDB" id="R7T4N2"/>
<feature type="transmembrane region" description="Helical" evidence="15">
    <location>
        <begin position="488"/>
        <end position="511"/>
    </location>
</feature>
<dbReference type="Pfam" id="PF00023">
    <property type="entry name" value="Ank"/>
    <property type="match status" value="1"/>
</dbReference>
<sequence length="639" mass="72816">MNSSDQLWLLNCAGDASWLDPVTTNASDPFALLFPDQTNLALPRHLRNEIRRMSKCGGQVEAEQEVFLQELVKLKGSRQAALLHVVIHMHGEQTGARPTSVDSLRRTPLHHAVRRRLLSVCQKLLQHRASPDARDINGVIPFAIALEQQDDDISALLLSYMRNSVARSLFLCGESSAEFNFHQLLMNGESMQKTVLSLLDCLFDERSDVPLPLQCVRMFYNLLESDSAGCPPDHPLFNEQSKSGLHVIARLDNKSIVYHDAVRLLIRRKWVKYVKVRFLLSALIYIVKLFLLTYSAVVACAVEDPFQYADNLQLSRLATEGCAYLLLIFDFILELIQMCQQRCNYCGDRFNYVDIASVSCLLAVLPLRVLRVDPSHWYVFSIGYLLMTMRVFKYAAVFRETGVHSQILWKIVSQDIVQFVVVFGIFLLAFSGAIMLSMRGDHGSPSMTNSTSIIEEQSFWNILFMGIRTLVEAQPVVDYTNPESGYNWLSQVLMVMYLMTCIVVLLNILIAQLSDTYHNIKIDAQKALELNRAAIVTRVELNSIFAGKGFRRKHYVEFEDVSQVLEKWEGHSTKMEDRDFLHMRDVTNSMEMNLHAIKSRLAQQEHAINEIRNNMNLLLEKLGVCGKNTNEKASRRLSI</sequence>
<evidence type="ECO:0000313" key="17">
    <source>
        <dbReference type="EMBL" id="ELT88017.1"/>
    </source>
</evidence>
<accession>R7T4N2</accession>
<organism evidence="17">
    <name type="scientific">Capitella teleta</name>
    <name type="common">Polychaete worm</name>
    <dbReference type="NCBI Taxonomy" id="283909"/>
    <lineage>
        <taxon>Eukaryota</taxon>
        <taxon>Metazoa</taxon>
        <taxon>Spiralia</taxon>
        <taxon>Lophotrochozoa</taxon>
        <taxon>Annelida</taxon>
        <taxon>Polychaeta</taxon>
        <taxon>Sedentaria</taxon>
        <taxon>Scolecida</taxon>
        <taxon>Capitellidae</taxon>
        <taxon>Capitella</taxon>
    </lineage>
</organism>